<organism evidence="1">
    <name type="scientific">Picea sitchensis</name>
    <name type="common">Sitka spruce</name>
    <name type="synonym">Pinus sitchensis</name>
    <dbReference type="NCBI Taxonomy" id="3332"/>
    <lineage>
        <taxon>Eukaryota</taxon>
        <taxon>Viridiplantae</taxon>
        <taxon>Streptophyta</taxon>
        <taxon>Embryophyta</taxon>
        <taxon>Tracheophyta</taxon>
        <taxon>Spermatophyta</taxon>
        <taxon>Pinopsida</taxon>
        <taxon>Pinidae</taxon>
        <taxon>Conifers I</taxon>
        <taxon>Pinales</taxon>
        <taxon>Pinaceae</taxon>
        <taxon>Picea</taxon>
    </lineage>
</organism>
<dbReference type="AlphaFoldDB" id="A0A6B9XY41"/>
<evidence type="ECO:0000313" key="1">
    <source>
        <dbReference type="EMBL" id="QHR91517.1"/>
    </source>
</evidence>
<protein>
    <submittedName>
        <fullName evidence="1">Uncharacterized protein</fullName>
    </submittedName>
</protein>
<proteinExistence type="predicted"/>
<reference evidence="1" key="1">
    <citation type="submission" date="2019-03" db="EMBL/GenBank/DDBJ databases">
        <title>Largest Complete Mitochondrial Genome of a Gymnosperm, Sitka Spruce (Picea sitchensis), Indicates Complex Physical Structure.</title>
        <authorList>
            <person name="Jackman S.D."/>
            <person name="Coombe L."/>
            <person name="Warren R."/>
            <person name="Kirk H."/>
            <person name="Trinh E."/>
            <person name="McLeod T."/>
            <person name="Pleasance S."/>
            <person name="Pandoh P."/>
            <person name="Zhao Y."/>
            <person name="Coope R."/>
            <person name="Bousquet J."/>
            <person name="Bohlmann J.C."/>
            <person name="Jones S.J.M."/>
            <person name="Birol I."/>
        </authorList>
    </citation>
    <scope>NUCLEOTIDE SEQUENCE</scope>
    <source>
        <strain evidence="1">Q903</strain>
    </source>
</reference>
<name>A0A6B9XY41_PICSI</name>
<dbReference type="EMBL" id="MK697702">
    <property type="protein sequence ID" value="QHR91517.1"/>
    <property type="molecule type" value="Genomic_DNA"/>
</dbReference>
<gene>
    <name evidence="1" type="primary">orf05584</name>
    <name evidence="1" type="ORF">Q903MT_gene5552</name>
</gene>
<accession>A0A6B9XY41</accession>
<geneLocation type="mitochondrion" evidence="1"/>
<sequence>MDLIKGQSVSQALLHGNNSLYLVKQGLLSLFLKGGQAPPTTSNSHIVVRALPIPIRVIVSINRFRCGWGGTVPGLQPLLR</sequence>
<keyword evidence="1" id="KW-0496">Mitochondrion</keyword>